<dbReference type="EMBL" id="JN987446">
    <property type="protein sequence ID" value="AET50669.1"/>
    <property type="molecule type" value="mRNA"/>
</dbReference>
<proteinExistence type="evidence at transcript level"/>
<accession>H9B9K9</accession>
<sequence>MCTFPVAQIRRRRGVNSCSEWKCVPHTITMMRAFQLQPHHRLYSSAARVQ</sequence>
<reference evidence="1" key="1">
    <citation type="journal article" date="2012" name="BMC Genomics">
        <title>Characterisation of full-length cDNA sequences provides insights into the Eimeria tenella transcriptome.</title>
        <authorList>
            <person name="Amiruddin N."/>
            <person name="Lee X.W."/>
            <person name="Blake D.P."/>
            <person name="Suzuki Y."/>
            <person name="Tay Y.L."/>
            <person name="Lim L.S."/>
            <person name="Tomley F.M."/>
            <person name="Watanabe J."/>
            <person name="Sugimoto C."/>
            <person name="Wan K.L."/>
        </authorList>
    </citation>
    <scope>NUCLEOTIDE SEQUENCE</scope>
    <source>
        <strain evidence="1">Houghton</strain>
    </source>
</reference>
<name>H9B9K9_EIMTE</name>
<dbReference type="AlphaFoldDB" id="H9B9K9"/>
<evidence type="ECO:0000313" key="1">
    <source>
        <dbReference type="EMBL" id="AET50669.1"/>
    </source>
</evidence>
<protein>
    <submittedName>
        <fullName evidence="1">Uncharacterized protein</fullName>
    </submittedName>
</protein>
<organism evidence="1">
    <name type="scientific">Eimeria tenella</name>
    <name type="common">Coccidian parasite</name>
    <dbReference type="NCBI Taxonomy" id="5802"/>
    <lineage>
        <taxon>Eukaryota</taxon>
        <taxon>Sar</taxon>
        <taxon>Alveolata</taxon>
        <taxon>Apicomplexa</taxon>
        <taxon>Conoidasida</taxon>
        <taxon>Coccidia</taxon>
        <taxon>Eucoccidiorida</taxon>
        <taxon>Eimeriorina</taxon>
        <taxon>Eimeriidae</taxon>
        <taxon>Eimeria</taxon>
    </lineage>
</organism>